<dbReference type="PANTHER" id="PTHR30477:SF0">
    <property type="entry name" value="METAL TRANSPORT SYSTEM MEMBRANE PROTEIN TM_0125-RELATED"/>
    <property type="match status" value="1"/>
</dbReference>
<feature type="transmembrane region" description="Helical" evidence="7">
    <location>
        <begin position="250"/>
        <end position="266"/>
    </location>
</feature>
<comment type="similarity">
    <text evidence="2 6">Belongs to the ABC-3 integral membrane protein family.</text>
</comment>
<comment type="subcellular location">
    <subcellularLocation>
        <location evidence="6">Cell membrane</location>
        <topology evidence="6">Multi-pass membrane protein</topology>
    </subcellularLocation>
    <subcellularLocation>
        <location evidence="1">Membrane</location>
        <topology evidence="1">Multi-pass membrane protein</topology>
    </subcellularLocation>
</comment>
<keyword evidence="5 7" id="KW-0472">Membrane</keyword>
<dbReference type="InterPro" id="IPR048447">
    <property type="entry name" value="DUF1980_C"/>
</dbReference>
<feature type="transmembrane region" description="Helical" evidence="7">
    <location>
        <begin position="175"/>
        <end position="193"/>
    </location>
</feature>
<dbReference type="InterPro" id="IPR037294">
    <property type="entry name" value="ABC_BtuC-like"/>
</dbReference>
<accession>A0A806KKN9</accession>
<dbReference type="InterPro" id="IPR001626">
    <property type="entry name" value="ABC_TroCD"/>
</dbReference>
<dbReference type="GO" id="GO:0043190">
    <property type="term" value="C:ATP-binding cassette (ABC) transporter complex"/>
    <property type="evidence" value="ECO:0007669"/>
    <property type="project" value="InterPro"/>
</dbReference>
<feature type="domain" description="DUF1980" evidence="8">
    <location>
        <begin position="298"/>
        <end position="396"/>
    </location>
</feature>
<dbReference type="AlphaFoldDB" id="A0A806KKN9"/>
<keyword evidence="4 7" id="KW-1133">Transmembrane helix</keyword>
<feature type="transmembrane region" description="Helical" evidence="7">
    <location>
        <begin position="136"/>
        <end position="154"/>
    </location>
</feature>
<name>A0A806KKN9_9BACT</name>
<feature type="transmembrane region" description="Helical" evidence="7">
    <location>
        <begin position="223"/>
        <end position="244"/>
    </location>
</feature>
<evidence type="ECO:0000256" key="5">
    <source>
        <dbReference type="ARBA" id="ARBA00023136"/>
    </source>
</evidence>
<evidence type="ECO:0000256" key="3">
    <source>
        <dbReference type="ARBA" id="ARBA00022692"/>
    </source>
</evidence>
<feature type="transmembrane region" description="Helical" evidence="7">
    <location>
        <begin position="278"/>
        <end position="295"/>
    </location>
</feature>
<keyword evidence="3 6" id="KW-0812">Transmembrane</keyword>
<evidence type="ECO:0000256" key="2">
    <source>
        <dbReference type="ARBA" id="ARBA00008034"/>
    </source>
</evidence>
<dbReference type="EMBL" id="JQ844246">
    <property type="protein sequence ID" value="AGS53720.1"/>
    <property type="molecule type" value="Genomic_DNA"/>
</dbReference>
<dbReference type="SUPFAM" id="SSF81345">
    <property type="entry name" value="ABC transporter involved in vitamin B12 uptake, BtuC"/>
    <property type="match status" value="1"/>
</dbReference>
<feature type="transmembrane region" description="Helical" evidence="7">
    <location>
        <begin position="57"/>
        <end position="81"/>
    </location>
</feature>
<evidence type="ECO:0000313" key="9">
    <source>
        <dbReference type="EMBL" id="AGS53720.1"/>
    </source>
</evidence>
<organism evidence="9">
    <name type="scientific">uncultured bacterium contig00068</name>
    <dbReference type="NCBI Taxonomy" id="1181549"/>
    <lineage>
        <taxon>Bacteria</taxon>
        <taxon>environmental samples</taxon>
    </lineage>
</organism>
<proteinExistence type="inferred from homology"/>
<dbReference type="Pfam" id="PF00950">
    <property type="entry name" value="ABC-3"/>
    <property type="match status" value="1"/>
</dbReference>
<dbReference type="PANTHER" id="PTHR30477">
    <property type="entry name" value="ABC-TRANSPORTER METAL-BINDING PROTEIN"/>
    <property type="match status" value="1"/>
</dbReference>
<evidence type="ECO:0000256" key="7">
    <source>
        <dbReference type="SAM" id="Phobius"/>
    </source>
</evidence>
<feature type="transmembrane region" description="Helical" evidence="7">
    <location>
        <begin position="93"/>
        <end position="116"/>
    </location>
</feature>
<evidence type="ECO:0000256" key="6">
    <source>
        <dbReference type="RuleBase" id="RU003943"/>
    </source>
</evidence>
<sequence>MIEILSEMFSYTFLVRAVIVGALVSVCAALLGVSLVLKRYSMIGYGLSNVGFGSLAVAMALGLAPLSVAIPLVIAAAFLLLRLSENSKINGDAAVAIVATASLALGVIVISMTTGMNTDVCNYLFGSILAMKKTDVYLSIALSIIVMFLFILFYNKLFAITFDETFTKTGGVKAGVYNMIIALLTALTIVLGMRIMGALLISSLIIFPALSSMRLFKKFRSVTICSAVISIVCFFIGIVISYLYATPTGASVVFVNIIVFALFWAYDFLRRGHMFKKLAAASAVIIVMFVSVSCARDTDGVIQIRERYFTEQVNNVYLNPDEYMGKTIKLEGIFTMEQNEYWPDPYYMVYRNGPGCCGVDGVVGFEVSWTGNKRQKYPKDDSWVEAVGTVSKYGEDDGFQFLYLDLQSLTVLQKRGREDVSGL</sequence>
<keyword evidence="6" id="KW-0813">Transport</keyword>
<dbReference type="GO" id="GO:0010043">
    <property type="term" value="P:response to zinc ion"/>
    <property type="evidence" value="ECO:0007669"/>
    <property type="project" value="TreeGrafter"/>
</dbReference>
<evidence type="ECO:0000259" key="8">
    <source>
        <dbReference type="Pfam" id="PF21537"/>
    </source>
</evidence>
<dbReference type="GO" id="GO:0055085">
    <property type="term" value="P:transmembrane transport"/>
    <property type="evidence" value="ECO:0007669"/>
    <property type="project" value="InterPro"/>
</dbReference>
<evidence type="ECO:0000256" key="4">
    <source>
        <dbReference type="ARBA" id="ARBA00022989"/>
    </source>
</evidence>
<dbReference type="Pfam" id="PF21537">
    <property type="entry name" value="DUF1980_C"/>
    <property type="match status" value="1"/>
</dbReference>
<evidence type="ECO:0000256" key="1">
    <source>
        <dbReference type="ARBA" id="ARBA00004141"/>
    </source>
</evidence>
<dbReference type="Gene3D" id="1.10.3470.10">
    <property type="entry name" value="ABC transporter involved in vitamin B12 uptake, BtuC"/>
    <property type="match status" value="1"/>
</dbReference>
<dbReference type="CDD" id="cd06550">
    <property type="entry name" value="TM_ABC_iron-siderophores_like"/>
    <property type="match status" value="1"/>
</dbReference>
<reference evidence="9" key="1">
    <citation type="submission" date="2012-03" db="EMBL/GenBank/DDBJ databases">
        <title>Functional metagenomics reveals considerable lignocellulase gene clusters in the gut microbiome of a wood-feeding higher termite.</title>
        <authorList>
            <person name="Liu N."/>
        </authorList>
    </citation>
    <scope>NUCLEOTIDE SEQUENCE</scope>
</reference>
<feature type="transmembrane region" description="Helical" evidence="7">
    <location>
        <begin position="12"/>
        <end position="37"/>
    </location>
</feature>
<protein>
    <submittedName>
        <fullName evidence="9">ABC 3 transport family protein</fullName>
    </submittedName>
</protein>